<dbReference type="KEGG" id="fax:FUAX_13440"/>
<reference evidence="1 2" key="1">
    <citation type="submission" date="2021-12" db="EMBL/GenBank/DDBJ databases">
        <title>Genome sequencing of bacteria with rrn-lacking chromosome and rrn-plasmid.</title>
        <authorList>
            <person name="Anda M."/>
            <person name="Iwasaki W."/>
        </authorList>
    </citation>
    <scope>NUCLEOTIDE SEQUENCE [LARGE SCALE GENOMIC DNA]</scope>
    <source>
        <strain evidence="1 2">DSM 100852</strain>
    </source>
</reference>
<evidence type="ECO:0000313" key="2">
    <source>
        <dbReference type="Proteomes" id="UP001348817"/>
    </source>
</evidence>
<accession>A0AAU9CPQ3</accession>
<dbReference type="Proteomes" id="UP001348817">
    <property type="component" value="Chromosome"/>
</dbReference>
<name>A0AAU9CPQ3_9BACT</name>
<dbReference type="PROSITE" id="PS51257">
    <property type="entry name" value="PROKAR_LIPOPROTEIN"/>
    <property type="match status" value="1"/>
</dbReference>
<gene>
    <name evidence="1" type="ORF">FUAX_13440</name>
</gene>
<keyword evidence="2" id="KW-1185">Reference proteome</keyword>
<dbReference type="EMBL" id="AP025314">
    <property type="protein sequence ID" value="BDD08912.1"/>
    <property type="molecule type" value="Genomic_DNA"/>
</dbReference>
<protein>
    <recommendedName>
        <fullName evidence="3">Lipoprotein</fullName>
    </recommendedName>
</protein>
<evidence type="ECO:0008006" key="3">
    <source>
        <dbReference type="Google" id="ProtNLM"/>
    </source>
</evidence>
<evidence type="ECO:0000313" key="1">
    <source>
        <dbReference type="EMBL" id="BDD08912.1"/>
    </source>
</evidence>
<dbReference type="RefSeq" id="WP_338394138.1">
    <property type="nucleotide sequence ID" value="NZ_AP025314.1"/>
</dbReference>
<dbReference type="AlphaFoldDB" id="A0AAU9CPQ3"/>
<sequence>MKANRLISFKDNRMTRFARVVLILLLFCSCTEEKDVAREPDLSLVKHYGIGKEGILYQFYEKFGFTDVCEHSRTYFKIKNFKLDKTWKALPLSDKDRLKINSISNKADSVKGDAIPVIYKMKDFYLDISLDMNEFIKDSVRLDAVNLSKGFYRVGKKHFEVYSPQRETIYYEKHSCDY</sequence>
<organism evidence="1 2">
    <name type="scientific">Fulvitalea axinellae</name>
    <dbReference type="NCBI Taxonomy" id="1182444"/>
    <lineage>
        <taxon>Bacteria</taxon>
        <taxon>Pseudomonadati</taxon>
        <taxon>Bacteroidota</taxon>
        <taxon>Cytophagia</taxon>
        <taxon>Cytophagales</taxon>
        <taxon>Persicobacteraceae</taxon>
        <taxon>Fulvitalea</taxon>
    </lineage>
</organism>
<proteinExistence type="predicted"/>